<keyword evidence="6" id="KW-0560">Oxidoreductase</keyword>
<accession>A0A1H4CTH6</accession>
<dbReference type="InterPro" id="IPR036291">
    <property type="entry name" value="NAD(P)-bd_dom_sf"/>
</dbReference>
<dbReference type="Pfam" id="PF04321">
    <property type="entry name" value="RmlD_sub_bind"/>
    <property type="match status" value="1"/>
</dbReference>
<evidence type="ECO:0000313" key="8">
    <source>
        <dbReference type="EMBL" id="SEA63743.1"/>
    </source>
</evidence>
<dbReference type="InterPro" id="IPR005913">
    <property type="entry name" value="dTDP_dehydrorham_reduct"/>
</dbReference>
<name>A0A1H4CTH6_9RHOB</name>
<evidence type="ECO:0000256" key="4">
    <source>
        <dbReference type="ARBA" id="ARBA00017099"/>
    </source>
</evidence>
<comment type="function">
    <text evidence="6">Catalyzes the reduction of dTDP-6-deoxy-L-lyxo-4-hexulose to yield dTDP-L-rhamnose.</text>
</comment>
<evidence type="ECO:0000256" key="2">
    <source>
        <dbReference type="ARBA" id="ARBA00010944"/>
    </source>
</evidence>
<dbReference type="EC" id="1.1.1.133" evidence="3 6"/>
<comment type="pathway">
    <text evidence="1 6">Carbohydrate biosynthesis; dTDP-L-rhamnose biosynthesis.</text>
</comment>
<organism evidence="8 9">
    <name type="scientific">Rubrimonas cliftonensis</name>
    <dbReference type="NCBI Taxonomy" id="89524"/>
    <lineage>
        <taxon>Bacteria</taxon>
        <taxon>Pseudomonadati</taxon>
        <taxon>Pseudomonadota</taxon>
        <taxon>Alphaproteobacteria</taxon>
        <taxon>Rhodobacterales</taxon>
        <taxon>Paracoccaceae</taxon>
        <taxon>Rubrimonas</taxon>
    </lineage>
</organism>
<dbReference type="UniPathway" id="UPA00124"/>
<dbReference type="PANTHER" id="PTHR10491:SF4">
    <property type="entry name" value="METHIONINE ADENOSYLTRANSFERASE 2 SUBUNIT BETA"/>
    <property type="match status" value="1"/>
</dbReference>
<proteinExistence type="inferred from homology"/>
<dbReference type="CDD" id="cd05254">
    <property type="entry name" value="dTDP_HR_like_SDR_e"/>
    <property type="match status" value="1"/>
</dbReference>
<reference evidence="8 9" key="1">
    <citation type="submission" date="2016-10" db="EMBL/GenBank/DDBJ databases">
        <authorList>
            <person name="de Groot N.N."/>
        </authorList>
    </citation>
    <scope>NUCLEOTIDE SEQUENCE [LARGE SCALE GENOMIC DNA]</scope>
    <source>
        <strain evidence="8 9">DSM 15345</strain>
    </source>
</reference>
<dbReference type="InterPro" id="IPR029903">
    <property type="entry name" value="RmlD-like-bd"/>
</dbReference>
<evidence type="ECO:0000259" key="7">
    <source>
        <dbReference type="Pfam" id="PF04321"/>
    </source>
</evidence>
<evidence type="ECO:0000256" key="1">
    <source>
        <dbReference type="ARBA" id="ARBA00004781"/>
    </source>
</evidence>
<dbReference type="GO" id="GO:0019305">
    <property type="term" value="P:dTDP-rhamnose biosynthetic process"/>
    <property type="evidence" value="ECO:0007669"/>
    <property type="project" value="UniProtKB-UniPathway"/>
</dbReference>
<dbReference type="STRING" id="89524.SAMN05444370_10828"/>
<protein>
    <recommendedName>
        <fullName evidence="4 6">dTDP-4-dehydrorhamnose reductase</fullName>
        <ecNumber evidence="3 6">1.1.1.133</ecNumber>
    </recommendedName>
</protein>
<evidence type="ECO:0000256" key="5">
    <source>
        <dbReference type="ARBA" id="ARBA00048200"/>
    </source>
</evidence>
<keyword evidence="9" id="KW-1185">Reference proteome</keyword>
<dbReference type="PANTHER" id="PTHR10491">
    <property type="entry name" value="DTDP-4-DEHYDRORHAMNOSE REDUCTASE"/>
    <property type="match status" value="1"/>
</dbReference>
<evidence type="ECO:0000313" key="9">
    <source>
        <dbReference type="Proteomes" id="UP000198703"/>
    </source>
</evidence>
<dbReference type="GO" id="GO:0008831">
    <property type="term" value="F:dTDP-4-dehydrorhamnose reductase activity"/>
    <property type="evidence" value="ECO:0007669"/>
    <property type="project" value="UniProtKB-EC"/>
</dbReference>
<dbReference type="Gene3D" id="3.40.50.720">
    <property type="entry name" value="NAD(P)-binding Rossmann-like Domain"/>
    <property type="match status" value="1"/>
</dbReference>
<evidence type="ECO:0000256" key="6">
    <source>
        <dbReference type="RuleBase" id="RU364082"/>
    </source>
</evidence>
<dbReference type="Gene3D" id="3.90.25.10">
    <property type="entry name" value="UDP-galactose 4-epimerase, domain 1"/>
    <property type="match status" value="1"/>
</dbReference>
<dbReference type="SUPFAM" id="SSF51735">
    <property type="entry name" value="NAD(P)-binding Rossmann-fold domains"/>
    <property type="match status" value="1"/>
</dbReference>
<feature type="domain" description="RmlD-like substrate binding" evidence="7">
    <location>
        <begin position="5"/>
        <end position="287"/>
    </location>
</feature>
<evidence type="ECO:0000256" key="3">
    <source>
        <dbReference type="ARBA" id="ARBA00012929"/>
    </source>
</evidence>
<dbReference type="EMBL" id="FNQM01000008">
    <property type="protein sequence ID" value="SEA63743.1"/>
    <property type="molecule type" value="Genomic_DNA"/>
</dbReference>
<sequence>MTLSLLVFGSTGQVGVELRRLGGPDLAIESLDRAAADLADPEACAARVARTGADVVVNAAAYTAVDRAEGDEAAATVVNGAAPGAMARAAAARGIPFLHVSTDYVFDGGGARPWRETDPVAPLGAYGRSKLEGERRVAEAGGPHAVLRTAWVHAAHGSNFVRTMLRLGAERDALRIVDDQRGGPTAAADVAAALVAIARAFAEGRGVSGVFHYAGAPTVSWREFAEAIFERAHWLAPPRIEPIPSEAYPTPAPRPRNSALDCGRIGAAYGLRQPDWRCSLEAIMKELGEARDGVGA</sequence>
<gene>
    <name evidence="8" type="ORF">SAMN05444370_10828</name>
</gene>
<keyword evidence="6" id="KW-0521">NADP</keyword>
<comment type="similarity">
    <text evidence="2 6">Belongs to the dTDP-4-dehydrorhamnose reductase family.</text>
</comment>
<dbReference type="NCBIfam" id="TIGR01214">
    <property type="entry name" value="rmlD"/>
    <property type="match status" value="1"/>
</dbReference>
<dbReference type="AlphaFoldDB" id="A0A1H4CTH6"/>
<comment type="cofactor">
    <cofactor evidence="6">
        <name>Mg(2+)</name>
        <dbReference type="ChEBI" id="CHEBI:18420"/>
    </cofactor>
    <text evidence="6">Binds 1 Mg(2+) ion per monomer.</text>
</comment>
<dbReference type="Proteomes" id="UP000198703">
    <property type="component" value="Unassembled WGS sequence"/>
</dbReference>
<comment type="catalytic activity">
    <reaction evidence="5 6">
        <text>dTDP-beta-L-rhamnose + NADP(+) = dTDP-4-dehydro-beta-L-rhamnose + NADPH + H(+)</text>
        <dbReference type="Rhea" id="RHEA:21796"/>
        <dbReference type="ChEBI" id="CHEBI:15378"/>
        <dbReference type="ChEBI" id="CHEBI:57510"/>
        <dbReference type="ChEBI" id="CHEBI:57783"/>
        <dbReference type="ChEBI" id="CHEBI:58349"/>
        <dbReference type="ChEBI" id="CHEBI:62830"/>
        <dbReference type="EC" id="1.1.1.133"/>
    </reaction>
</comment>